<evidence type="ECO:0000313" key="5">
    <source>
        <dbReference type="Proteomes" id="UP000317039"/>
    </source>
</evidence>
<feature type="region of interest" description="Disordered" evidence="1">
    <location>
        <begin position="1"/>
        <end position="23"/>
    </location>
</feature>
<sequence length="276" mass="30173">MSSPHQSVPPGRSSHTPAAGSDTGGYPSIRFRTDWLWIPAVAIVPLVVTFPLWLTRLQTVVSGNGLEVRGLFRTRRVPWQQISGVRIPGFNRVYATLADGSEIPLPGVDFGRIRTFVRATRGELADPGVRVIAIPRLAHLAVFVVALGALFPFAGWPQVLWILFAIPLALAVWVERTRTKISPDGLDLRTVRGQRHIDWDQVRGLSIPQRGYLRLHLADDSEVKLPAVGYDRLRDLVEASGGRIPDPFVEPEDGDETTDAADAETTGGRGGAVTPE</sequence>
<evidence type="ECO:0000313" key="4">
    <source>
        <dbReference type="EMBL" id="QDP80968.1"/>
    </source>
</evidence>
<accession>A0A516NQ05</accession>
<feature type="domain" description="Low molecular weight protein antigen 6 PH" evidence="3">
    <location>
        <begin position="176"/>
        <end position="246"/>
    </location>
</feature>
<feature type="transmembrane region" description="Helical" evidence="2">
    <location>
        <begin position="35"/>
        <end position="54"/>
    </location>
</feature>
<proteinExistence type="predicted"/>
<dbReference type="Pfam" id="PF10756">
    <property type="entry name" value="bPH_6"/>
    <property type="match status" value="2"/>
</dbReference>
<evidence type="ECO:0000259" key="3">
    <source>
        <dbReference type="Pfam" id="PF10756"/>
    </source>
</evidence>
<reference evidence="4 5" key="1">
    <citation type="submission" date="2019-07" db="EMBL/GenBank/DDBJ databases">
        <title>Complete Genome Sequence and Methylome Analysis of Nocardia otitidis-caviarum NEB252.</title>
        <authorList>
            <person name="Fomenkov A."/>
            <person name="Anton B.P."/>
            <person name="Vincze T."/>
            <person name="Roberts R.J."/>
        </authorList>
    </citation>
    <scope>NUCLEOTIDE SEQUENCE [LARGE SCALE GENOMIC DNA]</scope>
    <source>
        <strain evidence="4 5">NEB252</strain>
    </source>
</reference>
<evidence type="ECO:0000256" key="1">
    <source>
        <dbReference type="SAM" id="MobiDB-lite"/>
    </source>
</evidence>
<feature type="compositionally biased region" description="Acidic residues" evidence="1">
    <location>
        <begin position="249"/>
        <end position="262"/>
    </location>
</feature>
<dbReference type="EMBL" id="CP041695">
    <property type="protein sequence ID" value="QDP80968.1"/>
    <property type="molecule type" value="Genomic_DNA"/>
</dbReference>
<keyword evidence="2" id="KW-0472">Membrane</keyword>
<keyword evidence="2" id="KW-0812">Transmembrane</keyword>
<dbReference type="InterPro" id="IPR019692">
    <property type="entry name" value="CFP-6_PH"/>
</dbReference>
<feature type="region of interest" description="Disordered" evidence="1">
    <location>
        <begin position="242"/>
        <end position="276"/>
    </location>
</feature>
<name>A0A516NQ05_9NOCA</name>
<dbReference type="AlphaFoldDB" id="A0A516NQ05"/>
<dbReference type="KEGG" id="nod:FOH10_21875"/>
<gene>
    <name evidence="4" type="ORF">FOH10_21875</name>
</gene>
<feature type="domain" description="Low molecular weight protein antigen 6 PH" evidence="3">
    <location>
        <begin position="56"/>
        <end position="125"/>
    </location>
</feature>
<organism evidence="4 5">
    <name type="scientific">Nocardia otitidiscaviarum</name>
    <dbReference type="NCBI Taxonomy" id="1823"/>
    <lineage>
        <taxon>Bacteria</taxon>
        <taxon>Bacillati</taxon>
        <taxon>Actinomycetota</taxon>
        <taxon>Actinomycetes</taxon>
        <taxon>Mycobacteriales</taxon>
        <taxon>Nocardiaceae</taxon>
        <taxon>Nocardia</taxon>
    </lineage>
</organism>
<feature type="transmembrane region" description="Helical" evidence="2">
    <location>
        <begin position="137"/>
        <end position="153"/>
    </location>
</feature>
<feature type="compositionally biased region" description="Gly residues" evidence="1">
    <location>
        <begin position="267"/>
        <end position="276"/>
    </location>
</feature>
<dbReference type="Proteomes" id="UP000317039">
    <property type="component" value="Chromosome"/>
</dbReference>
<keyword evidence="2" id="KW-1133">Transmembrane helix</keyword>
<dbReference type="RefSeq" id="WP_143982133.1">
    <property type="nucleotide sequence ID" value="NZ_CP041695.1"/>
</dbReference>
<protein>
    <submittedName>
        <fullName evidence="4">PH domain-containing protein</fullName>
    </submittedName>
</protein>
<dbReference type="GeneID" id="80335010"/>
<evidence type="ECO:0000256" key="2">
    <source>
        <dbReference type="SAM" id="Phobius"/>
    </source>
</evidence>